<feature type="region of interest" description="Disordered" evidence="3">
    <location>
        <begin position="238"/>
        <end position="431"/>
    </location>
</feature>
<protein>
    <recommendedName>
        <fullName evidence="4">RED-like N-terminal domain-containing protein</fullName>
    </recommendedName>
</protein>
<dbReference type="PANTHER" id="PTHR12765">
    <property type="entry name" value="RED PROTEIN IK FACTOR CYTOKINE IK"/>
    <property type="match status" value="1"/>
</dbReference>
<feature type="compositionally biased region" description="Basic residues" evidence="3">
    <location>
        <begin position="522"/>
        <end position="535"/>
    </location>
</feature>
<dbReference type="InterPro" id="IPR039896">
    <property type="entry name" value="Red-like"/>
</dbReference>
<sequence>MNNEQFRNLLLQNSRKQDGDTSTSRSDRPSTTSALGSRKRTSLPMTPRQLGTGRSSSTGFTRQLAERNGKPDPSSKKFKSSAPKGVKLAAGFRDRTKDREEERELTEVEKRVMALAQALKEEEIDQETFERQVQEITGGDIAATHLVKGLDRKLLEKVKRGETVLPDDSAAFANNNNNNDEGSDVEDEFDQLASQTVAPVARQKSEKLGEKAPPPKVAGVKRSRNDILAELKAQRKAAAEAAERERQMKYPSLPSAFQKVGPGGETSRIEIDAKGREVLIITDAEGKEKRKVRKQKTGDETLPERRFDLEDTNKPLPAAAEALIAQHNQDGKLDGEGEEAKQEAENEDSDDDIFTGVGSSYNPLADLDSGSDSEEAPEPDEKKPAPAAPPATTENISATPQATQNPAVPAPRKNYFTTKPPTSTPQEKDSVDATVLAALRKARTLDATSTLLQDTPEARLAKRAAELAAADRDMEDMDMGFGVSRFDDAEEMEMEGEKVKFSQWKGLGADEDEDEVDGKGGGPKKRKRGPKKKKGDKNNVADVLHVMERQKKAKTLG</sequence>
<proteinExistence type="predicted"/>
<feature type="compositionally biased region" description="Basic and acidic residues" evidence="3">
    <location>
        <begin position="238"/>
        <end position="248"/>
    </location>
</feature>
<organism evidence="5 6">
    <name type="scientific">Sporormia fimetaria CBS 119925</name>
    <dbReference type="NCBI Taxonomy" id="1340428"/>
    <lineage>
        <taxon>Eukaryota</taxon>
        <taxon>Fungi</taxon>
        <taxon>Dikarya</taxon>
        <taxon>Ascomycota</taxon>
        <taxon>Pezizomycotina</taxon>
        <taxon>Dothideomycetes</taxon>
        <taxon>Pleosporomycetidae</taxon>
        <taxon>Pleosporales</taxon>
        <taxon>Sporormiaceae</taxon>
        <taxon>Sporormia</taxon>
    </lineage>
</organism>
<feature type="compositionally biased region" description="Low complexity" evidence="3">
    <location>
        <begin position="20"/>
        <end position="33"/>
    </location>
</feature>
<feature type="compositionally biased region" description="Basic and acidic residues" evidence="3">
    <location>
        <begin position="329"/>
        <end position="344"/>
    </location>
</feature>
<comment type="subcellular location">
    <subcellularLocation>
        <location evidence="1">Nucleus</location>
    </subcellularLocation>
</comment>
<feature type="compositionally biased region" description="Basic and acidic residues" evidence="3">
    <location>
        <begin position="267"/>
        <end position="277"/>
    </location>
</feature>
<evidence type="ECO:0000313" key="6">
    <source>
        <dbReference type="Proteomes" id="UP000799440"/>
    </source>
</evidence>
<dbReference type="EMBL" id="MU006605">
    <property type="protein sequence ID" value="KAF2742723.1"/>
    <property type="molecule type" value="Genomic_DNA"/>
</dbReference>
<feature type="region of interest" description="Disordered" evidence="3">
    <location>
        <begin position="492"/>
        <end position="557"/>
    </location>
</feature>
<feature type="compositionally biased region" description="Basic and acidic residues" evidence="3">
    <location>
        <begin position="296"/>
        <end position="313"/>
    </location>
</feature>
<reference evidence="5" key="1">
    <citation type="journal article" date="2020" name="Stud. Mycol.">
        <title>101 Dothideomycetes genomes: a test case for predicting lifestyles and emergence of pathogens.</title>
        <authorList>
            <person name="Haridas S."/>
            <person name="Albert R."/>
            <person name="Binder M."/>
            <person name="Bloem J."/>
            <person name="Labutti K."/>
            <person name="Salamov A."/>
            <person name="Andreopoulos B."/>
            <person name="Baker S."/>
            <person name="Barry K."/>
            <person name="Bills G."/>
            <person name="Bluhm B."/>
            <person name="Cannon C."/>
            <person name="Castanera R."/>
            <person name="Culley D."/>
            <person name="Daum C."/>
            <person name="Ezra D."/>
            <person name="Gonzalez J."/>
            <person name="Henrissat B."/>
            <person name="Kuo A."/>
            <person name="Liang C."/>
            <person name="Lipzen A."/>
            <person name="Lutzoni F."/>
            <person name="Magnuson J."/>
            <person name="Mondo S."/>
            <person name="Nolan M."/>
            <person name="Ohm R."/>
            <person name="Pangilinan J."/>
            <person name="Park H.-J."/>
            <person name="Ramirez L."/>
            <person name="Alfaro M."/>
            <person name="Sun H."/>
            <person name="Tritt A."/>
            <person name="Yoshinaga Y."/>
            <person name="Zwiers L.-H."/>
            <person name="Turgeon B."/>
            <person name="Goodwin S."/>
            <person name="Spatafora J."/>
            <person name="Crous P."/>
            <person name="Grigoriev I."/>
        </authorList>
    </citation>
    <scope>NUCLEOTIDE SEQUENCE</scope>
    <source>
        <strain evidence="5">CBS 119925</strain>
    </source>
</reference>
<evidence type="ECO:0000256" key="1">
    <source>
        <dbReference type="ARBA" id="ARBA00004123"/>
    </source>
</evidence>
<dbReference type="GO" id="GO:0005634">
    <property type="term" value="C:nucleus"/>
    <property type="evidence" value="ECO:0007669"/>
    <property type="project" value="UniProtKB-SubCell"/>
</dbReference>
<feature type="region of interest" description="Disordered" evidence="3">
    <location>
        <begin position="1"/>
        <end position="104"/>
    </location>
</feature>
<feature type="compositionally biased region" description="Acidic residues" evidence="3">
    <location>
        <begin position="369"/>
        <end position="378"/>
    </location>
</feature>
<evidence type="ECO:0000256" key="3">
    <source>
        <dbReference type="SAM" id="MobiDB-lite"/>
    </source>
</evidence>
<keyword evidence="6" id="KW-1185">Reference proteome</keyword>
<dbReference type="AlphaFoldDB" id="A0A6A6UYB6"/>
<evidence type="ECO:0000313" key="5">
    <source>
        <dbReference type="EMBL" id="KAF2742723.1"/>
    </source>
</evidence>
<name>A0A6A6UYB6_9PLEO</name>
<feature type="compositionally biased region" description="Basic and acidic residues" evidence="3">
    <location>
        <begin position="64"/>
        <end position="75"/>
    </location>
</feature>
<feature type="compositionally biased region" description="Polar residues" evidence="3">
    <location>
        <begin position="415"/>
        <end position="425"/>
    </location>
</feature>
<feature type="compositionally biased region" description="Polar residues" evidence="3">
    <location>
        <begin position="1"/>
        <end position="14"/>
    </location>
</feature>
<feature type="compositionally biased region" description="Polar residues" evidence="3">
    <location>
        <begin position="52"/>
        <end position="61"/>
    </location>
</feature>
<feature type="compositionally biased region" description="Basic and acidic residues" evidence="3">
    <location>
        <begin position="92"/>
        <end position="104"/>
    </location>
</feature>
<evidence type="ECO:0000256" key="2">
    <source>
        <dbReference type="ARBA" id="ARBA00023242"/>
    </source>
</evidence>
<dbReference type="OrthoDB" id="3366823at2759"/>
<feature type="compositionally biased region" description="Polar residues" evidence="3">
    <location>
        <begin position="395"/>
        <end position="406"/>
    </location>
</feature>
<dbReference type="InterPro" id="IPR012916">
    <property type="entry name" value="RED_N"/>
</dbReference>
<dbReference type="Pfam" id="PF07808">
    <property type="entry name" value="RED_N"/>
    <property type="match status" value="1"/>
</dbReference>
<gene>
    <name evidence="5" type="ORF">M011DRAFT_472037</name>
</gene>
<feature type="compositionally biased region" description="Acidic residues" evidence="3">
    <location>
        <begin position="181"/>
        <end position="190"/>
    </location>
</feature>
<accession>A0A6A6UYB6</accession>
<feature type="region of interest" description="Disordered" evidence="3">
    <location>
        <begin position="168"/>
        <end position="224"/>
    </location>
</feature>
<dbReference type="Proteomes" id="UP000799440">
    <property type="component" value="Unassembled WGS sequence"/>
</dbReference>
<feature type="domain" description="RED-like N-terminal" evidence="4">
    <location>
        <begin position="85"/>
        <end position="162"/>
    </location>
</feature>
<evidence type="ECO:0000259" key="4">
    <source>
        <dbReference type="Pfam" id="PF07808"/>
    </source>
</evidence>
<keyword evidence="2" id="KW-0539">Nucleus</keyword>